<keyword evidence="1 4" id="KW-0285">Flavoprotein</keyword>
<reference evidence="6 7" key="1">
    <citation type="submission" date="2014-09" db="EMBL/GenBank/DDBJ databases">
        <title>Vibrio maritimus JCM 19235. (C45) whole genome shotgun sequence.</title>
        <authorList>
            <person name="Sawabe T."/>
            <person name="Meirelles P."/>
            <person name="Nakanishi M."/>
            <person name="Sayaka M."/>
            <person name="Hattori M."/>
            <person name="Ohkuma M."/>
        </authorList>
    </citation>
    <scope>NUCLEOTIDE SEQUENCE [LARGE SCALE GENOMIC DNA]</scope>
    <source>
        <strain evidence="7">JCM19235</strain>
    </source>
</reference>
<evidence type="ECO:0000313" key="6">
    <source>
        <dbReference type="EMBL" id="GAL22207.1"/>
    </source>
</evidence>
<dbReference type="NCBIfam" id="NF003720">
    <property type="entry name" value="PRK05329.1-3"/>
    <property type="match status" value="1"/>
</dbReference>
<comment type="similarity">
    <text evidence="4">Belongs to the anaerobic G-3-P dehydrogenase subunit B family.</text>
</comment>
<dbReference type="AlphaFoldDB" id="A0A090SS60"/>
<dbReference type="Proteomes" id="UP000029228">
    <property type="component" value="Unassembled WGS sequence"/>
</dbReference>
<dbReference type="GO" id="GO:0019563">
    <property type="term" value="P:glycerol catabolic process"/>
    <property type="evidence" value="ECO:0007669"/>
    <property type="project" value="UniProtKB-UniRule"/>
</dbReference>
<dbReference type="PANTHER" id="PTHR42949">
    <property type="entry name" value="ANAEROBIC GLYCEROL-3-PHOSPHATE DEHYDROGENASE SUBUNIT B"/>
    <property type="match status" value="1"/>
</dbReference>
<dbReference type="UniPathway" id="UPA00618">
    <property type="reaction ID" value="UER00673"/>
</dbReference>
<evidence type="ECO:0000256" key="2">
    <source>
        <dbReference type="ARBA" id="ARBA00022643"/>
    </source>
</evidence>
<dbReference type="NCBIfam" id="TIGR03378">
    <property type="entry name" value="glycerol3P_GlpB"/>
    <property type="match status" value="1"/>
</dbReference>
<dbReference type="STRING" id="990268.JCM19235_2902"/>
<dbReference type="Pfam" id="PF00890">
    <property type="entry name" value="FAD_binding_2"/>
    <property type="match status" value="1"/>
</dbReference>
<comment type="subunit">
    <text evidence="4">Composed of a catalytic GlpA/B dimer and of membrane bound GlpC.</text>
</comment>
<protein>
    <recommendedName>
        <fullName evidence="4">Anaerobic glycerol-3-phosphate dehydrogenase subunit B</fullName>
        <shortName evidence="4">Anaerobic G-3-P dehydrogenase subunit B</shortName>
        <shortName evidence="4">Anaerobic G3Pdhase B</shortName>
        <ecNumber evidence="4">1.1.5.3</ecNumber>
    </recommendedName>
</protein>
<keyword evidence="7" id="KW-1185">Reference proteome</keyword>
<reference evidence="6 7" key="2">
    <citation type="submission" date="2014-09" db="EMBL/GenBank/DDBJ databases">
        <authorList>
            <consortium name="NBRP consortium"/>
            <person name="Sawabe T."/>
            <person name="Meirelles P."/>
            <person name="Nakanishi M."/>
            <person name="Sayaka M."/>
            <person name="Hattori M."/>
            <person name="Ohkuma M."/>
        </authorList>
    </citation>
    <scope>NUCLEOTIDE SEQUENCE [LARGE SCALE GENOMIC DNA]</scope>
    <source>
        <strain evidence="7">JCM19235</strain>
    </source>
</reference>
<evidence type="ECO:0000259" key="5">
    <source>
        <dbReference type="Pfam" id="PF00890"/>
    </source>
</evidence>
<dbReference type="PRINTS" id="PR00411">
    <property type="entry name" value="PNDRDTASEI"/>
</dbReference>
<dbReference type="Gene3D" id="3.50.50.60">
    <property type="entry name" value="FAD/NAD(P)-binding domain"/>
    <property type="match status" value="1"/>
</dbReference>
<comment type="pathway">
    <text evidence="4">Polyol metabolism; glycerol degradation via glycerol kinase pathway; glycerone phosphate from sn-glycerol 3-phosphate (anaerobic route): step 1/1.</text>
</comment>
<evidence type="ECO:0000256" key="3">
    <source>
        <dbReference type="ARBA" id="ARBA00023002"/>
    </source>
</evidence>
<dbReference type="EMBL" id="BBMR01000012">
    <property type="protein sequence ID" value="GAL22207.1"/>
    <property type="molecule type" value="Genomic_DNA"/>
</dbReference>
<dbReference type="SUPFAM" id="SSF51905">
    <property type="entry name" value="FAD/NAD(P)-binding domain"/>
    <property type="match status" value="1"/>
</dbReference>
<comment type="function">
    <text evidence="4">Conversion of glycerol 3-phosphate to dihydroxyacetone. Uses fumarate or nitrate as electron acceptor.</text>
</comment>
<dbReference type="InterPro" id="IPR003953">
    <property type="entry name" value="FAD-dep_OxRdtase_2_FAD-bd"/>
</dbReference>
<comment type="catalytic activity">
    <reaction evidence="4">
        <text>a quinone + sn-glycerol 3-phosphate = dihydroxyacetone phosphate + a quinol</text>
        <dbReference type="Rhea" id="RHEA:18977"/>
        <dbReference type="ChEBI" id="CHEBI:24646"/>
        <dbReference type="ChEBI" id="CHEBI:57597"/>
        <dbReference type="ChEBI" id="CHEBI:57642"/>
        <dbReference type="ChEBI" id="CHEBI:132124"/>
        <dbReference type="EC" id="1.1.5.3"/>
    </reaction>
</comment>
<comment type="caution">
    <text evidence="6">The sequence shown here is derived from an EMBL/GenBank/DDBJ whole genome shotgun (WGS) entry which is preliminary data.</text>
</comment>
<dbReference type="OrthoDB" id="6395323at2"/>
<dbReference type="InterPro" id="IPR036188">
    <property type="entry name" value="FAD/NAD-bd_sf"/>
</dbReference>
<dbReference type="InterPro" id="IPR009158">
    <property type="entry name" value="G3P_DH_GlpB_su"/>
</dbReference>
<organism evidence="6 7">
    <name type="scientific">Vibrio maritimus</name>
    <dbReference type="NCBI Taxonomy" id="990268"/>
    <lineage>
        <taxon>Bacteria</taxon>
        <taxon>Pseudomonadati</taxon>
        <taxon>Pseudomonadota</taxon>
        <taxon>Gammaproteobacteria</taxon>
        <taxon>Vibrionales</taxon>
        <taxon>Vibrionaceae</taxon>
        <taxon>Vibrio</taxon>
    </lineage>
</organism>
<dbReference type="GO" id="GO:0009331">
    <property type="term" value="C:glycerol-3-phosphate dehydrogenase (FAD) complex"/>
    <property type="evidence" value="ECO:0007669"/>
    <property type="project" value="InterPro"/>
</dbReference>
<sequence>MINYDVVVIGGGVAGYTSALRFLEQGLKTAVVSHGQSALHFSSGSIDVLSNSPVDGKAVRAPFDEIDRLTQQMPEHPYSKIGRASVLESLQWFKQFVGNHGLPLNHNQSLENHYRIASLGSLKATWLSQPYVFPLDFDYAALSSIKRIVLVSVEGFRDFQPEIARAKLASMPELEGIEVRVVKVGLDAAGLETRNCHEFRSIDVSRLLRQPQHFSQFCSQLRNVATPNDLVILPSLLGNGDGLTLMDKLAQETHLRFHEVPTMPPSLLGIRVEDTLRRAFIEAGGTLHVGDEVTSGVFRPSGEQLSLACIYTKKLKTVPINAEYFVLATGSFFSRGLVAGLYKVTEPIFDLDIATQGSRDQWYSERFFSQSSHPFLSFGVETNQHFQSTKAGRTLENLYCAGSILPHYDPIAHGCGGGVAISTGYKVAEHVIAKSSLNTIPDAISEQKKGEMA</sequence>
<evidence type="ECO:0000256" key="4">
    <source>
        <dbReference type="HAMAP-Rule" id="MF_00753"/>
    </source>
</evidence>
<comment type="cofactor">
    <cofactor evidence="4">
        <name>FMN</name>
        <dbReference type="ChEBI" id="CHEBI:58210"/>
    </cofactor>
</comment>
<proteinExistence type="inferred from homology"/>
<accession>A0A090SS60</accession>
<dbReference type="HAMAP" id="MF_00753">
    <property type="entry name" value="Glycerol3P_GlpB"/>
    <property type="match status" value="1"/>
</dbReference>
<gene>
    <name evidence="4" type="primary">glpB</name>
    <name evidence="6" type="ORF">JCM19235_2902</name>
</gene>
<keyword evidence="3 4" id="KW-0560">Oxidoreductase</keyword>
<dbReference type="PIRSF" id="PIRSF000141">
    <property type="entry name" value="Anaerobic_G3P_dh"/>
    <property type="match status" value="1"/>
</dbReference>
<name>A0A090SS60_9VIBR</name>
<evidence type="ECO:0000313" key="7">
    <source>
        <dbReference type="Proteomes" id="UP000029228"/>
    </source>
</evidence>
<evidence type="ECO:0000256" key="1">
    <source>
        <dbReference type="ARBA" id="ARBA00022630"/>
    </source>
</evidence>
<feature type="domain" description="FAD-dependent oxidoreductase 2 FAD-binding" evidence="5">
    <location>
        <begin position="5"/>
        <end position="419"/>
    </location>
</feature>
<dbReference type="PANTHER" id="PTHR42949:SF3">
    <property type="entry name" value="ANAEROBIC GLYCEROL-3-PHOSPHATE DEHYDROGENASE SUBUNIT B"/>
    <property type="match status" value="1"/>
</dbReference>
<keyword evidence="2 4" id="KW-0288">FMN</keyword>
<dbReference type="GO" id="GO:0004368">
    <property type="term" value="F:glycerol-3-phosphate dehydrogenase (quinone) activity"/>
    <property type="evidence" value="ECO:0007669"/>
    <property type="project" value="UniProtKB-UniRule"/>
</dbReference>
<dbReference type="InterPro" id="IPR051691">
    <property type="entry name" value="Metab_Enz_Cyan_OpOx_G3PDH"/>
</dbReference>
<dbReference type="EC" id="1.1.5.3" evidence="4"/>